<evidence type="ECO:0000256" key="1">
    <source>
        <dbReference type="SAM" id="MobiDB-lite"/>
    </source>
</evidence>
<organism evidence="3 4">
    <name type="scientific">Pseudooceanicola pacificus</name>
    <dbReference type="NCBI Taxonomy" id="2676438"/>
    <lineage>
        <taxon>Bacteria</taxon>
        <taxon>Pseudomonadati</taxon>
        <taxon>Pseudomonadota</taxon>
        <taxon>Alphaproteobacteria</taxon>
        <taxon>Rhodobacterales</taxon>
        <taxon>Paracoccaceae</taxon>
        <taxon>Pseudooceanicola</taxon>
    </lineage>
</organism>
<comment type="caution">
    <text evidence="3">The sequence shown here is derived from an EMBL/GenBank/DDBJ whole genome shotgun (WGS) entry which is preliminary data.</text>
</comment>
<dbReference type="AlphaFoldDB" id="A0A844WAT0"/>
<gene>
    <name evidence="3" type="ORF">GLS40_07220</name>
</gene>
<feature type="region of interest" description="Disordered" evidence="1">
    <location>
        <begin position="1"/>
        <end position="25"/>
    </location>
</feature>
<dbReference type="InterPro" id="IPR032710">
    <property type="entry name" value="NTF2-like_dom_sf"/>
</dbReference>
<evidence type="ECO:0000259" key="2">
    <source>
        <dbReference type="Pfam" id="PF14534"/>
    </source>
</evidence>
<proteinExistence type="predicted"/>
<accession>A0A844WAT0</accession>
<dbReference type="EMBL" id="WNXQ01000003">
    <property type="protein sequence ID" value="MWB77808.1"/>
    <property type="molecule type" value="Genomic_DNA"/>
</dbReference>
<dbReference type="Pfam" id="PF14534">
    <property type="entry name" value="DUF4440"/>
    <property type="match status" value="1"/>
</dbReference>
<protein>
    <submittedName>
        <fullName evidence="3">DUF4440 domain-containing protein</fullName>
    </submittedName>
</protein>
<evidence type="ECO:0000313" key="4">
    <source>
        <dbReference type="Proteomes" id="UP000443843"/>
    </source>
</evidence>
<reference evidence="3 4" key="1">
    <citation type="submission" date="2019-11" db="EMBL/GenBank/DDBJ databases">
        <title>Pseudooceanicola pacifica sp. nov., isolated from deep-sea sediment of the Pacific Ocean.</title>
        <authorList>
            <person name="Lyu L."/>
        </authorList>
    </citation>
    <scope>NUCLEOTIDE SEQUENCE [LARGE SCALE GENOMIC DNA]</scope>
    <source>
        <strain evidence="3 4">216_PA32_1</strain>
    </source>
</reference>
<name>A0A844WAT0_9RHOB</name>
<dbReference type="Proteomes" id="UP000443843">
    <property type="component" value="Unassembled WGS sequence"/>
</dbReference>
<evidence type="ECO:0000313" key="3">
    <source>
        <dbReference type="EMBL" id="MWB77808.1"/>
    </source>
</evidence>
<feature type="compositionally biased region" description="Pro residues" evidence="1">
    <location>
        <begin position="13"/>
        <end position="23"/>
    </location>
</feature>
<dbReference type="Gene3D" id="3.10.450.50">
    <property type="match status" value="1"/>
</dbReference>
<keyword evidence="4" id="KW-1185">Reference proteome</keyword>
<dbReference type="InterPro" id="IPR027843">
    <property type="entry name" value="DUF4440"/>
</dbReference>
<dbReference type="SUPFAM" id="SSF54427">
    <property type="entry name" value="NTF2-like"/>
    <property type="match status" value="1"/>
</dbReference>
<sequence length="174" mass="19106">MPAGMRRIWPRPMNRPGPCPPDPAATHASCAIERRRWNPAPCLCVCQVTPEDPVMTDDTKLWDIEELLWTGGTDALRNRLAPACLMSFPGTGVLEGEAILDSLKDAPRWQQVAMDSRHLARTDGLAVLCYTASALRDGDAPYRAMCSSTWARTGDGWRLVQHQQTPLDALPAAA</sequence>
<feature type="domain" description="DUF4440" evidence="2">
    <location>
        <begin position="70"/>
        <end position="159"/>
    </location>
</feature>